<comment type="caution">
    <text evidence="1">The sequence shown here is derived from an EMBL/GenBank/DDBJ whole genome shotgun (WGS) entry which is preliminary data.</text>
</comment>
<name>X0VBX7_9ZZZZ</name>
<organism evidence="1">
    <name type="scientific">marine sediment metagenome</name>
    <dbReference type="NCBI Taxonomy" id="412755"/>
    <lineage>
        <taxon>unclassified sequences</taxon>
        <taxon>metagenomes</taxon>
        <taxon>ecological metagenomes</taxon>
    </lineage>
</organism>
<sequence length="68" mass="7564">MKKIFEIEFDARKKPEIDDKAIMVALAFSFSLNTKVKEIRHLSECNGCDHNLGPTVSCGLPSLTPCPK</sequence>
<dbReference type="AlphaFoldDB" id="X0VBX7"/>
<reference evidence="1" key="1">
    <citation type="journal article" date="2014" name="Front. Microbiol.">
        <title>High frequency of phylogenetically diverse reductive dehalogenase-homologous genes in deep subseafloor sedimentary metagenomes.</title>
        <authorList>
            <person name="Kawai M."/>
            <person name="Futagami T."/>
            <person name="Toyoda A."/>
            <person name="Takaki Y."/>
            <person name="Nishi S."/>
            <person name="Hori S."/>
            <person name="Arai W."/>
            <person name="Tsubouchi T."/>
            <person name="Morono Y."/>
            <person name="Uchiyama I."/>
            <person name="Ito T."/>
            <person name="Fujiyama A."/>
            <person name="Inagaki F."/>
            <person name="Takami H."/>
        </authorList>
    </citation>
    <scope>NUCLEOTIDE SEQUENCE</scope>
    <source>
        <strain evidence="1">Expedition CK06-06</strain>
    </source>
</reference>
<evidence type="ECO:0000313" key="1">
    <source>
        <dbReference type="EMBL" id="GAF98095.1"/>
    </source>
</evidence>
<gene>
    <name evidence="1" type="ORF">S01H1_19982</name>
</gene>
<proteinExistence type="predicted"/>
<accession>X0VBX7</accession>
<dbReference type="EMBL" id="BARS01010871">
    <property type="protein sequence ID" value="GAF98095.1"/>
    <property type="molecule type" value="Genomic_DNA"/>
</dbReference>
<protein>
    <submittedName>
        <fullName evidence="1">Uncharacterized protein</fullName>
    </submittedName>
</protein>